<sequence length="167" mass="18339">MRFQQRHDGLLEHIERYPRIPCRVVALIGEQLVALDQPVIGIAGKGECRQLEGVQHRPMQAFELWQLLAQQRQIMAPQVVPQQYPALARKAVQGGNNRGRLGGRTGAVESVRVVGAHGADGEDPIAQFGMSFDIDGNKSTLGGNAPSTSAQGIDDRRIQRERSQRLA</sequence>
<dbReference type="EMBL" id="JBBKZV010000005">
    <property type="protein sequence ID" value="MEJ8822503.1"/>
    <property type="molecule type" value="Genomic_DNA"/>
</dbReference>
<organism evidence="2 3">
    <name type="scientific">Variovorax humicola</name>
    <dbReference type="NCBI Taxonomy" id="1769758"/>
    <lineage>
        <taxon>Bacteria</taxon>
        <taxon>Pseudomonadati</taxon>
        <taxon>Pseudomonadota</taxon>
        <taxon>Betaproteobacteria</taxon>
        <taxon>Burkholderiales</taxon>
        <taxon>Comamonadaceae</taxon>
        <taxon>Variovorax</taxon>
    </lineage>
</organism>
<dbReference type="RefSeq" id="WP_340363553.1">
    <property type="nucleotide sequence ID" value="NZ_JBBKZV010000005.1"/>
</dbReference>
<feature type="compositionally biased region" description="Polar residues" evidence="1">
    <location>
        <begin position="137"/>
        <end position="151"/>
    </location>
</feature>
<feature type="compositionally biased region" description="Basic and acidic residues" evidence="1">
    <location>
        <begin position="153"/>
        <end position="167"/>
    </location>
</feature>
<accession>A0ABU8VXM6</accession>
<evidence type="ECO:0000313" key="3">
    <source>
        <dbReference type="Proteomes" id="UP001363010"/>
    </source>
</evidence>
<evidence type="ECO:0000256" key="1">
    <source>
        <dbReference type="SAM" id="MobiDB-lite"/>
    </source>
</evidence>
<reference evidence="2 3" key="1">
    <citation type="submission" date="2024-03" db="EMBL/GenBank/DDBJ databases">
        <title>Novel species of the genus Variovorax.</title>
        <authorList>
            <person name="Liu Q."/>
            <person name="Xin Y.-H."/>
        </authorList>
    </citation>
    <scope>NUCLEOTIDE SEQUENCE [LARGE SCALE GENOMIC DNA]</scope>
    <source>
        <strain evidence="2 3">KACC 18501</strain>
    </source>
</reference>
<evidence type="ECO:0000313" key="2">
    <source>
        <dbReference type="EMBL" id="MEJ8822503.1"/>
    </source>
</evidence>
<proteinExistence type="predicted"/>
<protein>
    <submittedName>
        <fullName evidence="2">Uncharacterized protein</fullName>
    </submittedName>
</protein>
<feature type="region of interest" description="Disordered" evidence="1">
    <location>
        <begin position="137"/>
        <end position="167"/>
    </location>
</feature>
<gene>
    <name evidence="2" type="ORF">WKW80_10700</name>
</gene>
<dbReference type="Proteomes" id="UP001363010">
    <property type="component" value="Unassembled WGS sequence"/>
</dbReference>
<name>A0ABU8VXM6_9BURK</name>
<comment type="caution">
    <text evidence="2">The sequence shown here is derived from an EMBL/GenBank/DDBJ whole genome shotgun (WGS) entry which is preliminary data.</text>
</comment>
<keyword evidence="3" id="KW-1185">Reference proteome</keyword>